<organism evidence="2 3">
    <name type="scientific">Filobasidium floriforme</name>
    <dbReference type="NCBI Taxonomy" id="5210"/>
    <lineage>
        <taxon>Eukaryota</taxon>
        <taxon>Fungi</taxon>
        <taxon>Dikarya</taxon>
        <taxon>Basidiomycota</taxon>
        <taxon>Agaricomycotina</taxon>
        <taxon>Tremellomycetes</taxon>
        <taxon>Filobasidiales</taxon>
        <taxon>Filobasidiaceae</taxon>
        <taxon>Filobasidium</taxon>
    </lineage>
</organism>
<dbReference type="AlphaFoldDB" id="A0A8K0JDF6"/>
<feature type="region of interest" description="Disordered" evidence="1">
    <location>
        <begin position="1"/>
        <end position="173"/>
    </location>
</feature>
<evidence type="ECO:0000313" key="3">
    <source>
        <dbReference type="Proteomes" id="UP000812966"/>
    </source>
</evidence>
<comment type="caution">
    <text evidence="2">The sequence shown here is derived from an EMBL/GenBank/DDBJ whole genome shotgun (WGS) entry which is preliminary data.</text>
</comment>
<evidence type="ECO:0000313" key="2">
    <source>
        <dbReference type="EMBL" id="KAG7527209.1"/>
    </source>
</evidence>
<feature type="compositionally biased region" description="Low complexity" evidence="1">
    <location>
        <begin position="316"/>
        <end position="335"/>
    </location>
</feature>
<gene>
    <name evidence="2" type="ORF">FFLO_07162</name>
</gene>
<feature type="compositionally biased region" description="Basic and acidic residues" evidence="1">
    <location>
        <begin position="55"/>
        <end position="108"/>
    </location>
</feature>
<feature type="compositionally biased region" description="Basic and acidic residues" evidence="1">
    <location>
        <begin position="130"/>
        <end position="158"/>
    </location>
</feature>
<dbReference type="Proteomes" id="UP000812966">
    <property type="component" value="Unassembled WGS sequence"/>
</dbReference>
<sequence length="409" mass="45174">MSGLPPNNDKNKKSGGEKRKSTAPDDVAGKKRKTRADARKERDGSSLTPLPLSPEEMKAEVARLVEEGVKARMAEEKKKEAAEKRKKEAAEKKARAEKESERIRDLEKGRKRKQAEDQQAEIARQVDLALARDGKKKEVEGKEEKKEKKEEEKDERGRSSSKMESGEPLEGVSQYKMDLAKSIRQWKENHGESVVELLGDDRCEPCQKGHRTTSGKHGPPSEALKALNKEFNRCVIGSSGRCSGCQWNGGVKEKCKYRRPPPAPPADVKPDLPLAGPYSRFGSGHGFGANFDAPPAPPGGYLAAPLLPTTPHRRPGLTGLGLPLSPASPSTTASTSRIANIGDRLTGFNEELQRAMENAQWALHEQNIAHYFPSVHDLVRWFVDAANRITESGQDLGRLTNPRPDFSRR</sequence>
<feature type="compositionally biased region" description="Basic and acidic residues" evidence="1">
    <location>
        <begin position="9"/>
        <end position="44"/>
    </location>
</feature>
<name>A0A8K0JDF6_9TREE</name>
<protein>
    <submittedName>
        <fullName evidence="2">Uncharacterized protein</fullName>
    </submittedName>
</protein>
<dbReference type="EMBL" id="JABELV010000420">
    <property type="protein sequence ID" value="KAG7527209.1"/>
    <property type="molecule type" value="Genomic_DNA"/>
</dbReference>
<proteinExistence type="predicted"/>
<keyword evidence="3" id="KW-1185">Reference proteome</keyword>
<evidence type="ECO:0000256" key="1">
    <source>
        <dbReference type="SAM" id="MobiDB-lite"/>
    </source>
</evidence>
<reference evidence="2" key="1">
    <citation type="submission" date="2020-04" db="EMBL/GenBank/DDBJ databases">
        <title>Analysis of mating type loci in Filobasidium floriforme.</title>
        <authorList>
            <person name="Nowrousian M."/>
        </authorList>
    </citation>
    <scope>NUCLEOTIDE SEQUENCE</scope>
    <source>
        <strain evidence="2">CBS 6242</strain>
    </source>
</reference>
<accession>A0A8K0JDF6</accession>
<feature type="region of interest" description="Disordered" evidence="1">
    <location>
        <begin position="302"/>
        <end position="335"/>
    </location>
</feature>